<dbReference type="AlphaFoldDB" id="A0A1F4S7D6"/>
<comment type="caution">
    <text evidence="8">The sequence shown here is derived from an EMBL/GenBank/DDBJ whole genome shotgun (WGS) entry which is preliminary data.</text>
</comment>
<evidence type="ECO:0000256" key="2">
    <source>
        <dbReference type="ARBA" id="ARBA00009399"/>
    </source>
</evidence>
<feature type="domain" description="GtrA/DPMS transmembrane" evidence="7">
    <location>
        <begin position="3"/>
        <end position="92"/>
    </location>
</feature>
<dbReference type="InterPro" id="IPR007267">
    <property type="entry name" value="GtrA_DPMS_TM"/>
</dbReference>
<organism evidence="8 9">
    <name type="scientific">candidate division WOR-1 bacterium RIFOXYB2_FULL_36_35</name>
    <dbReference type="NCBI Taxonomy" id="1802578"/>
    <lineage>
        <taxon>Bacteria</taxon>
        <taxon>Bacillati</taxon>
        <taxon>Saganbacteria</taxon>
    </lineage>
</organism>
<evidence type="ECO:0000256" key="5">
    <source>
        <dbReference type="ARBA" id="ARBA00023136"/>
    </source>
</evidence>
<evidence type="ECO:0000256" key="1">
    <source>
        <dbReference type="ARBA" id="ARBA00004141"/>
    </source>
</evidence>
<dbReference type="PANTHER" id="PTHR38459">
    <property type="entry name" value="PROPHAGE BACTOPRENOL-LINKED GLUCOSE TRANSLOCASE HOMOLOG"/>
    <property type="match status" value="1"/>
</dbReference>
<dbReference type="Proteomes" id="UP000177905">
    <property type="component" value="Unassembled WGS sequence"/>
</dbReference>
<reference evidence="8 9" key="1">
    <citation type="journal article" date="2016" name="Nat. Commun.">
        <title>Thousands of microbial genomes shed light on interconnected biogeochemical processes in an aquifer system.</title>
        <authorList>
            <person name="Anantharaman K."/>
            <person name="Brown C.T."/>
            <person name="Hug L.A."/>
            <person name="Sharon I."/>
            <person name="Castelle C.J."/>
            <person name="Probst A.J."/>
            <person name="Thomas B.C."/>
            <person name="Singh A."/>
            <person name="Wilkins M.J."/>
            <person name="Karaoz U."/>
            <person name="Brodie E.L."/>
            <person name="Williams K.H."/>
            <person name="Hubbard S.S."/>
            <person name="Banfield J.F."/>
        </authorList>
    </citation>
    <scope>NUCLEOTIDE SEQUENCE [LARGE SCALE GENOMIC DNA]</scope>
</reference>
<feature type="transmembrane region" description="Helical" evidence="6">
    <location>
        <begin position="39"/>
        <end position="60"/>
    </location>
</feature>
<dbReference type="GO" id="GO:0005886">
    <property type="term" value="C:plasma membrane"/>
    <property type="evidence" value="ECO:0007669"/>
    <property type="project" value="TreeGrafter"/>
</dbReference>
<dbReference type="Pfam" id="PF04138">
    <property type="entry name" value="GtrA_DPMS_TM"/>
    <property type="match status" value="1"/>
</dbReference>
<evidence type="ECO:0000256" key="4">
    <source>
        <dbReference type="ARBA" id="ARBA00022989"/>
    </source>
</evidence>
<sequence length="97" mass="11261">MYVHYLFLLVISNILSITNAYVGYKFFVFKTKGDYLKEYIRFYLVYGVAFILNLVLLPVIVEFFKISPVIAQIFVIGLVIITSYFGHKHYSFGGKDV</sequence>
<evidence type="ECO:0000313" key="8">
    <source>
        <dbReference type="EMBL" id="OGC16365.1"/>
    </source>
</evidence>
<proteinExistence type="inferred from homology"/>
<comment type="similarity">
    <text evidence="2">Belongs to the GtrA family.</text>
</comment>
<evidence type="ECO:0000256" key="6">
    <source>
        <dbReference type="SAM" id="Phobius"/>
    </source>
</evidence>
<comment type="subcellular location">
    <subcellularLocation>
        <location evidence="1">Membrane</location>
        <topology evidence="1">Multi-pass membrane protein</topology>
    </subcellularLocation>
</comment>
<keyword evidence="4 6" id="KW-1133">Transmembrane helix</keyword>
<protein>
    <recommendedName>
        <fullName evidence="7">GtrA/DPMS transmembrane domain-containing protein</fullName>
    </recommendedName>
</protein>
<evidence type="ECO:0000259" key="7">
    <source>
        <dbReference type="Pfam" id="PF04138"/>
    </source>
</evidence>
<dbReference type="EMBL" id="MEUA01000010">
    <property type="protein sequence ID" value="OGC16365.1"/>
    <property type="molecule type" value="Genomic_DNA"/>
</dbReference>
<feature type="transmembrane region" description="Helical" evidence="6">
    <location>
        <begin position="6"/>
        <end position="27"/>
    </location>
</feature>
<evidence type="ECO:0000256" key="3">
    <source>
        <dbReference type="ARBA" id="ARBA00022692"/>
    </source>
</evidence>
<dbReference type="PANTHER" id="PTHR38459:SF1">
    <property type="entry name" value="PROPHAGE BACTOPRENOL-LINKED GLUCOSE TRANSLOCASE HOMOLOG"/>
    <property type="match status" value="1"/>
</dbReference>
<keyword evidence="3 6" id="KW-0812">Transmembrane</keyword>
<dbReference type="GO" id="GO:0000271">
    <property type="term" value="P:polysaccharide biosynthetic process"/>
    <property type="evidence" value="ECO:0007669"/>
    <property type="project" value="InterPro"/>
</dbReference>
<name>A0A1F4S7D6_UNCSA</name>
<accession>A0A1F4S7D6</accession>
<feature type="transmembrane region" description="Helical" evidence="6">
    <location>
        <begin position="66"/>
        <end position="85"/>
    </location>
</feature>
<evidence type="ECO:0000313" key="9">
    <source>
        <dbReference type="Proteomes" id="UP000177905"/>
    </source>
</evidence>
<keyword evidence="5 6" id="KW-0472">Membrane</keyword>
<gene>
    <name evidence="8" type="ORF">A2290_04530</name>
</gene>
<dbReference type="InterPro" id="IPR051401">
    <property type="entry name" value="GtrA_CellWall_Glycosyl"/>
</dbReference>